<keyword evidence="1" id="KW-1133">Transmembrane helix</keyword>
<sequence length="255" mass="28513">SHNTPSLWAGTNGGCVFAYILYLPPVERRADEPVTAQPAKEIQLMHRAPVVGIVVLDGHGAPLPEPLEMAHDLARSPDMHGSHHVLVISEEQFKVFTLPKVSSKMKLKVTAVDGSRVRRVGVAWFGSSKTEDYGESGLVFLTNQGDVHVLSLPHVKMQVRYPCIRREDVSGIASCVFTKQGQGKHSSLSTYCLIRNSAEMLFLFLIYIYTQYILCVKTCHILLKNVGCRRAYYYCVIVDSLWECIRAALVTDSYR</sequence>
<comment type="caution">
    <text evidence="2">The sequence shown here is derived from an EMBL/GenBank/DDBJ whole genome shotgun (WGS) entry which is preliminary data.</text>
</comment>
<dbReference type="Proteomes" id="UP001469553">
    <property type="component" value="Unassembled WGS sequence"/>
</dbReference>
<feature type="non-terminal residue" evidence="2">
    <location>
        <position position="1"/>
    </location>
</feature>
<protein>
    <submittedName>
        <fullName evidence="2">Lethal(2) giant larvae protein 2</fullName>
    </submittedName>
</protein>
<organism evidence="2 3">
    <name type="scientific">Ameca splendens</name>
    <dbReference type="NCBI Taxonomy" id="208324"/>
    <lineage>
        <taxon>Eukaryota</taxon>
        <taxon>Metazoa</taxon>
        <taxon>Chordata</taxon>
        <taxon>Craniata</taxon>
        <taxon>Vertebrata</taxon>
        <taxon>Euteleostomi</taxon>
        <taxon>Actinopterygii</taxon>
        <taxon>Neopterygii</taxon>
        <taxon>Teleostei</taxon>
        <taxon>Neoteleostei</taxon>
        <taxon>Acanthomorphata</taxon>
        <taxon>Ovalentaria</taxon>
        <taxon>Atherinomorphae</taxon>
        <taxon>Cyprinodontiformes</taxon>
        <taxon>Goodeidae</taxon>
        <taxon>Ameca</taxon>
    </lineage>
</organism>
<gene>
    <name evidence="2" type="primary">LLGL2_2</name>
    <name evidence="2" type="ORF">AMECASPLE_032416</name>
</gene>
<evidence type="ECO:0000313" key="3">
    <source>
        <dbReference type="Proteomes" id="UP001469553"/>
    </source>
</evidence>
<reference evidence="2 3" key="1">
    <citation type="submission" date="2021-06" db="EMBL/GenBank/DDBJ databases">
        <authorList>
            <person name="Palmer J.M."/>
        </authorList>
    </citation>
    <scope>NUCLEOTIDE SEQUENCE [LARGE SCALE GENOMIC DNA]</scope>
    <source>
        <strain evidence="2 3">AS_MEX2019</strain>
        <tissue evidence="2">Muscle</tissue>
    </source>
</reference>
<name>A0ABV0Z4V7_9TELE</name>
<keyword evidence="1" id="KW-0812">Transmembrane</keyword>
<evidence type="ECO:0000256" key="1">
    <source>
        <dbReference type="SAM" id="Phobius"/>
    </source>
</evidence>
<feature type="transmembrane region" description="Helical" evidence="1">
    <location>
        <begin position="200"/>
        <end position="223"/>
    </location>
</feature>
<dbReference type="PANTHER" id="PTHR10241:SF20">
    <property type="entry name" value="LLGL SCRIBBLE CELL POLARITY COMPLEX COMPONENT 2"/>
    <property type="match status" value="1"/>
</dbReference>
<proteinExistence type="predicted"/>
<keyword evidence="3" id="KW-1185">Reference proteome</keyword>
<evidence type="ECO:0000313" key="2">
    <source>
        <dbReference type="EMBL" id="MEQ2301091.1"/>
    </source>
</evidence>
<keyword evidence="1" id="KW-0472">Membrane</keyword>
<accession>A0ABV0Z4V7</accession>
<dbReference type="PANTHER" id="PTHR10241">
    <property type="entry name" value="LETHAL 2 GIANT LARVAE PROTEIN"/>
    <property type="match status" value="1"/>
</dbReference>
<dbReference type="EMBL" id="JAHRIP010051230">
    <property type="protein sequence ID" value="MEQ2301091.1"/>
    <property type="molecule type" value="Genomic_DNA"/>
</dbReference>